<dbReference type="PANTHER" id="PTHR46364">
    <property type="entry name" value="OS08G0421900 PROTEIN"/>
    <property type="match status" value="1"/>
</dbReference>
<feature type="domain" description="BAH" evidence="1">
    <location>
        <begin position="44"/>
        <end position="180"/>
    </location>
</feature>
<dbReference type="GeneID" id="19309961"/>
<reference evidence="2 3" key="1">
    <citation type="journal article" date="2012" name="Science">
        <title>The Paleozoic origin of enzymatic lignin decomposition reconstructed from 31 fungal genomes.</title>
        <authorList>
            <person name="Floudas D."/>
            <person name="Binder M."/>
            <person name="Riley R."/>
            <person name="Barry K."/>
            <person name="Blanchette R.A."/>
            <person name="Henrissat B."/>
            <person name="Martinez A.T."/>
            <person name="Otillar R."/>
            <person name="Spatafora J.W."/>
            <person name="Yadav J.S."/>
            <person name="Aerts A."/>
            <person name="Benoit I."/>
            <person name="Boyd A."/>
            <person name="Carlson A."/>
            <person name="Copeland A."/>
            <person name="Coutinho P.M."/>
            <person name="de Vries R.P."/>
            <person name="Ferreira P."/>
            <person name="Findley K."/>
            <person name="Foster B."/>
            <person name="Gaskell J."/>
            <person name="Glotzer D."/>
            <person name="Gorecki P."/>
            <person name="Heitman J."/>
            <person name="Hesse C."/>
            <person name="Hori C."/>
            <person name="Igarashi K."/>
            <person name="Jurgens J.A."/>
            <person name="Kallen N."/>
            <person name="Kersten P."/>
            <person name="Kohler A."/>
            <person name="Kuees U."/>
            <person name="Kumar T.K.A."/>
            <person name="Kuo A."/>
            <person name="LaButti K."/>
            <person name="Larrondo L.F."/>
            <person name="Lindquist E."/>
            <person name="Ling A."/>
            <person name="Lombard V."/>
            <person name="Lucas S."/>
            <person name="Lundell T."/>
            <person name="Martin R."/>
            <person name="McLaughlin D.J."/>
            <person name="Morgenstern I."/>
            <person name="Morin E."/>
            <person name="Murat C."/>
            <person name="Nagy L.G."/>
            <person name="Nolan M."/>
            <person name="Ohm R.A."/>
            <person name="Patyshakuliyeva A."/>
            <person name="Rokas A."/>
            <person name="Ruiz-Duenas F.J."/>
            <person name="Sabat G."/>
            <person name="Salamov A."/>
            <person name="Samejima M."/>
            <person name="Schmutz J."/>
            <person name="Slot J.C."/>
            <person name="St John F."/>
            <person name="Stenlid J."/>
            <person name="Sun H."/>
            <person name="Sun S."/>
            <person name="Syed K."/>
            <person name="Tsang A."/>
            <person name="Wiebenga A."/>
            <person name="Young D."/>
            <person name="Pisabarro A."/>
            <person name="Eastwood D.C."/>
            <person name="Martin F."/>
            <person name="Cullen D."/>
            <person name="Grigoriev I.V."/>
            <person name="Hibbett D.S."/>
        </authorList>
    </citation>
    <scope>NUCLEOTIDE SEQUENCE [LARGE SCALE GENOMIC DNA]</scope>
    <source>
        <strain evidence="2 3">ATCC 11539</strain>
    </source>
</reference>
<sequence>MSRRSSSSKNAKVTLQTEKQNFVKLGKPKDVTRIGVREVEENREDIKPGDCVYIRPPELRARTIEGFHYWKAQVKEIRGDGDDEAFLITWFYTAEEARKKSLLPVLPAQDDLKKVVDHMGRNELLSSDHEQVISSQTAEDIVDVVRFDDRGPFSPENVHPNDYFTRFRLVTKEGRPHFLDVTKHCTCQTVYDPDQDVQRFCLSCVRWFDQACMTKSTAGPLVPFEEGQEETPAEEVKRFLKSPIIRGYSGGRHLYWEIVGTGRLLNQVTALVSGLFDGEVPDWKTGLPEGFVEAMEVLRAMPGYICPSCDRAI</sequence>
<dbReference type="InterPro" id="IPR001025">
    <property type="entry name" value="BAH_dom"/>
</dbReference>
<dbReference type="eggNOG" id="ENOG502SYT0">
    <property type="taxonomic scope" value="Eukaryota"/>
</dbReference>
<dbReference type="GO" id="GO:0003682">
    <property type="term" value="F:chromatin binding"/>
    <property type="evidence" value="ECO:0007669"/>
    <property type="project" value="InterPro"/>
</dbReference>
<proteinExistence type="predicted"/>
<dbReference type="EMBL" id="KB469327">
    <property type="protein sequence ID" value="EPQ50203.1"/>
    <property type="molecule type" value="Genomic_DNA"/>
</dbReference>
<organism evidence="2 3">
    <name type="scientific">Gloeophyllum trabeum (strain ATCC 11539 / FP-39264 / Madison 617)</name>
    <name type="common">Brown rot fungus</name>
    <dbReference type="NCBI Taxonomy" id="670483"/>
    <lineage>
        <taxon>Eukaryota</taxon>
        <taxon>Fungi</taxon>
        <taxon>Dikarya</taxon>
        <taxon>Basidiomycota</taxon>
        <taxon>Agaricomycotina</taxon>
        <taxon>Agaricomycetes</taxon>
        <taxon>Gloeophyllales</taxon>
        <taxon>Gloeophyllaceae</taxon>
        <taxon>Gloeophyllum</taxon>
    </lineage>
</organism>
<accession>S7PS28</accession>
<evidence type="ECO:0000259" key="1">
    <source>
        <dbReference type="PROSITE" id="PS51038"/>
    </source>
</evidence>
<name>S7PS28_GLOTA</name>
<dbReference type="InterPro" id="IPR043151">
    <property type="entry name" value="BAH_sf"/>
</dbReference>
<evidence type="ECO:0000313" key="2">
    <source>
        <dbReference type="EMBL" id="EPQ50203.1"/>
    </source>
</evidence>
<dbReference type="AlphaFoldDB" id="S7PS28"/>
<dbReference type="STRING" id="670483.S7PS28"/>
<dbReference type="RefSeq" id="XP_007871342.1">
    <property type="nucleotide sequence ID" value="XM_007873151.1"/>
</dbReference>
<protein>
    <recommendedName>
        <fullName evidence="1">BAH domain-containing protein</fullName>
    </recommendedName>
</protein>
<dbReference type="KEGG" id="gtr:GLOTRDRAFT_97168"/>
<dbReference type="OrthoDB" id="3005038at2759"/>
<dbReference type="HOGENOM" id="CLU_937067_0_0_1"/>
<gene>
    <name evidence="2" type="ORF">GLOTRDRAFT_97168</name>
</gene>
<dbReference type="Gene3D" id="2.30.30.490">
    <property type="match status" value="1"/>
</dbReference>
<evidence type="ECO:0000313" key="3">
    <source>
        <dbReference type="Proteomes" id="UP000030669"/>
    </source>
</evidence>
<dbReference type="Proteomes" id="UP000030669">
    <property type="component" value="Unassembled WGS sequence"/>
</dbReference>
<keyword evidence="3" id="KW-1185">Reference proteome</keyword>
<dbReference type="PROSITE" id="PS51038">
    <property type="entry name" value="BAH"/>
    <property type="match status" value="1"/>
</dbReference>